<dbReference type="Pfam" id="PF21646">
    <property type="entry name" value="ACTMAP-like_C"/>
    <property type="match status" value="1"/>
</dbReference>
<feature type="region of interest" description="Disordered" evidence="11">
    <location>
        <begin position="1"/>
        <end position="109"/>
    </location>
</feature>
<feature type="compositionally biased region" description="Pro residues" evidence="11">
    <location>
        <begin position="38"/>
        <end position="51"/>
    </location>
</feature>
<evidence type="ECO:0000256" key="6">
    <source>
        <dbReference type="ARBA" id="ARBA00034908"/>
    </source>
</evidence>
<dbReference type="Proteomes" id="UP000694569">
    <property type="component" value="Unplaced"/>
</dbReference>
<dbReference type="GO" id="GO:0006508">
    <property type="term" value="P:proteolysis"/>
    <property type="evidence" value="ECO:0007669"/>
    <property type="project" value="UniProtKB-KW"/>
</dbReference>
<dbReference type="PANTHER" id="PTHR28631">
    <property type="entry name" value="UPF0692 PROTEIN C19ORF54"/>
    <property type="match status" value="1"/>
</dbReference>
<evidence type="ECO:0000313" key="13">
    <source>
        <dbReference type="Proteomes" id="UP000694569"/>
    </source>
</evidence>
<keyword evidence="13" id="KW-1185">Reference proteome</keyword>
<comment type="catalytic activity">
    <reaction evidence="8">
        <text>N-terminal N(alpha)-acetyl-L-cysteinyl-L-aspartyl-[protein] + H2O = N-terminal L-aspartyl-[protein] + N-acetyl-L-cysteine</text>
        <dbReference type="Rhea" id="RHEA:74579"/>
        <dbReference type="Rhea" id="RHEA-COMP:12669"/>
        <dbReference type="Rhea" id="RHEA-COMP:18395"/>
        <dbReference type="ChEBI" id="CHEBI:15377"/>
        <dbReference type="ChEBI" id="CHEBI:64720"/>
        <dbReference type="ChEBI" id="CHEBI:78236"/>
        <dbReference type="ChEBI" id="CHEBI:193599"/>
    </reaction>
    <physiologicalReaction direction="left-to-right" evidence="8">
        <dbReference type="Rhea" id="RHEA:74580"/>
    </physiologicalReaction>
</comment>
<feature type="compositionally biased region" description="Pro residues" evidence="11">
    <location>
        <begin position="16"/>
        <end position="29"/>
    </location>
</feature>
<dbReference type="PANTHER" id="PTHR28631:SF1">
    <property type="entry name" value="ACTIN MATURATION PROTEASE"/>
    <property type="match status" value="1"/>
</dbReference>
<evidence type="ECO:0000256" key="5">
    <source>
        <dbReference type="ARBA" id="ARBA00034848"/>
    </source>
</evidence>
<comment type="catalytic activity">
    <reaction evidence="9">
        <text>N-terminal N(alpha)-acetyl-L-methionyl-L-aspartyl-[protein] + H2O = N-terminal L-aspartyl-[protein] + N-acetyl-L-methionine</text>
        <dbReference type="Rhea" id="RHEA:74571"/>
        <dbReference type="Rhea" id="RHEA-COMP:12669"/>
        <dbReference type="Rhea" id="RHEA-COMP:12693"/>
        <dbReference type="ChEBI" id="CHEBI:15377"/>
        <dbReference type="ChEBI" id="CHEBI:64720"/>
        <dbReference type="ChEBI" id="CHEBI:71670"/>
        <dbReference type="ChEBI" id="CHEBI:133063"/>
    </reaction>
    <physiologicalReaction direction="left-to-right" evidence="9">
        <dbReference type="Rhea" id="RHEA:74572"/>
    </physiologicalReaction>
</comment>
<dbReference type="AlphaFoldDB" id="A0A8C5R9K7"/>
<comment type="similarity">
    <text evidence="4">Belongs to the ACTMAP family.</text>
</comment>
<feature type="compositionally biased region" description="Pro residues" evidence="11">
    <location>
        <begin position="60"/>
        <end position="109"/>
    </location>
</feature>
<evidence type="ECO:0000313" key="12">
    <source>
        <dbReference type="Ensembl" id="ENSLLEP00000049245.1"/>
    </source>
</evidence>
<dbReference type="OrthoDB" id="198816at2759"/>
<sequence>MPAEHEEERAPSLDLPVPPHDPSPDLPVPPHDHCLDLPVPPHDPSPDLPVPPHDHCLDLPVPPHDQSPDLPVPPHDPRQIPPPPEPPPLSRLAPPPPLPHPAQMPPIPPSVVKSKFFKMVAENSDPKTGGCDELKRTIRKRQDRFRADLKWLLYNQHVPSLIQEGPQCGLVALWMAGMLIHEQRDVSVDRIVKIAVSRGYTAQGEMFSAGNMCRLAEEVFGCRCELLIGGMEGNRSRILHQLTAGLPVLIPYDEDFNHEPCERGGHRAHWAVVSGALLGMKSGSFQPDPDVPGLHYPPSDPGALIYEDIEETYLVIKQGKSQRYQLWDYMSGSRSNRQLLSLDPKRASDGTLYVLPEGGVAAGLCGQVVLLQPNL</sequence>
<evidence type="ECO:0000256" key="2">
    <source>
        <dbReference type="ARBA" id="ARBA00022670"/>
    </source>
</evidence>
<evidence type="ECO:0000256" key="7">
    <source>
        <dbReference type="ARBA" id="ARBA00047999"/>
    </source>
</evidence>
<reference evidence="12" key="2">
    <citation type="submission" date="2025-09" db="UniProtKB">
        <authorList>
            <consortium name="Ensembl"/>
        </authorList>
    </citation>
    <scope>IDENTIFICATION</scope>
</reference>
<gene>
    <name evidence="12" type="primary">ACTMAP</name>
</gene>
<evidence type="ECO:0000256" key="3">
    <source>
        <dbReference type="ARBA" id="ARBA00022801"/>
    </source>
</evidence>
<evidence type="ECO:0000256" key="9">
    <source>
        <dbReference type="ARBA" id="ARBA00093241"/>
    </source>
</evidence>
<keyword evidence="2" id="KW-0645">Protease</keyword>
<keyword evidence="3" id="KW-0378">Hydrolase</keyword>
<protein>
    <recommendedName>
        <fullName evidence="5">Actin maturation protease</fullName>
    </recommendedName>
    <alternativeName>
        <fullName evidence="6">Actin aminopeptidase ACTMAP</fullName>
    </alternativeName>
</protein>
<proteinExistence type="inferred from homology"/>
<reference evidence="12" key="1">
    <citation type="submission" date="2025-08" db="UniProtKB">
        <authorList>
            <consortium name="Ensembl"/>
        </authorList>
    </citation>
    <scope>IDENTIFICATION</scope>
</reference>
<dbReference type="GeneTree" id="ENSGT00390000012368"/>
<dbReference type="Ensembl" id="ENSLLET00000051164.1">
    <property type="protein sequence ID" value="ENSLLEP00000049245.1"/>
    <property type="gene ID" value="ENSLLEG00000030996.1"/>
</dbReference>
<evidence type="ECO:0000256" key="11">
    <source>
        <dbReference type="SAM" id="MobiDB-lite"/>
    </source>
</evidence>
<evidence type="ECO:0000256" key="8">
    <source>
        <dbReference type="ARBA" id="ARBA00049041"/>
    </source>
</evidence>
<feature type="compositionally biased region" description="Basic and acidic residues" evidence="11">
    <location>
        <begin position="1"/>
        <end position="11"/>
    </location>
</feature>
<evidence type="ECO:0000256" key="10">
    <source>
        <dbReference type="ARBA" id="ARBA00093265"/>
    </source>
</evidence>
<dbReference type="InterPro" id="IPR040043">
    <property type="entry name" value="ACTMAP"/>
</dbReference>
<keyword evidence="1" id="KW-0031">Aminopeptidase</keyword>
<evidence type="ECO:0000256" key="1">
    <source>
        <dbReference type="ARBA" id="ARBA00022438"/>
    </source>
</evidence>
<evidence type="ECO:0000256" key="4">
    <source>
        <dbReference type="ARBA" id="ARBA00034725"/>
    </source>
</evidence>
<comment type="catalytic activity">
    <reaction evidence="10">
        <text>N-terminal N(alpha)-acetyl-L-methionyl-L-glutamyl-[protein] + H2O = N-terminal L-glutamyl-[protein] + N-acetyl-L-methionine</text>
        <dbReference type="Rhea" id="RHEA:74575"/>
        <dbReference type="Rhea" id="RHEA-COMP:12668"/>
        <dbReference type="Rhea" id="RHEA-COMP:12697"/>
        <dbReference type="ChEBI" id="CHEBI:15377"/>
        <dbReference type="ChEBI" id="CHEBI:64721"/>
        <dbReference type="ChEBI" id="CHEBI:71670"/>
        <dbReference type="ChEBI" id="CHEBI:133360"/>
    </reaction>
    <physiologicalReaction direction="left-to-right" evidence="10">
        <dbReference type="Rhea" id="RHEA:74576"/>
    </physiologicalReaction>
</comment>
<dbReference type="GO" id="GO:0004177">
    <property type="term" value="F:aminopeptidase activity"/>
    <property type="evidence" value="ECO:0007669"/>
    <property type="project" value="UniProtKB-KW"/>
</dbReference>
<comment type="catalytic activity">
    <reaction evidence="7">
        <text>N-terminal N(alpha)-acetyl-L-cysteinyl-L-glutamyl-[protein] + H2O = N-terminal L-glutamyl-[protein] + N-acetyl-L-cysteine</text>
        <dbReference type="Rhea" id="RHEA:74583"/>
        <dbReference type="Rhea" id="RHEA-COMP:12668"/>
        <dbReference type="Rhea" id="RHEA-COMP:18396"/>
        <dbReference type="ChEBI" id="CHEBI:15377"/>
        <dbReference type="ChEBI" id="CHEBI:64721"/>
        <dbReference type="ChEBI" id="CHEBI:78236"/>
        <dbReference type="ChEBI" id="CHEBI:193601"/>
    </reaction>
    <physiologicalReaction direction="left-to-right" evidence="7">
        <dbReference type="Rhea" id="RHEA:74584"/>
    </physiologicalReaction>
</comment>
<accession>A0A8C5R9K7</accession>
<organism evidence="12 13">
    <name type="scientific">Leptobrachium leishanense</name>
    <name type="common">Leishan spiny toad</name>
    <dbReference type="NCBI Taxonomy" id="445787"/>
    <lineage>
        <taxon>Eukaryota</taxon>
        <taxon>Metazoa</taxon>
        <taxon>Chordata</taxon>
        <taxon>Craniata</taxon>
        <taxon>Vertebrata</taxon>
        <taxon>Euteleostomi</taxon>
        <taxon>Amphibia</taxon>
        <taxon>Batrachia</taxon>
        <taxon>Anura</taxon>
        <taxon>Pelobatoidea</taxon>
        <taxon>Megophryidae</taxon>
        <taxon>Leptobrachium</taxon>
    </lineage>
</organism>
<name>A0A8C5R9K7_9ANUR</name>